<dbReference type="AlphaFoldDB" id="A0A1H6FKK4"/>
<feature type="transmembrane region" description="Helical" evidence="2">
    <location>
        <begin position="37"/>
        <end position="57"/>
    </location>
</feature>
<evidence type="ECO:0000313" key="4">
    <source>
        <dbReference type="Proteomes" id="UP000222056"/>
    </source>
</evidence>
<evidence type="ECO:0000256" key="1">
    <source>
        <dbReference type="SAM" id="MobiDB-lite"/>
    </source>
</evidence>
<accession>A0A1H6FKK4</accession>
<proteinExistence type="predicted"/>
<dbReference type="EMBL" id="FNWJ01000001">
    <property type="protein sequence ID" value="SEH11391.1"/>
    <property type="molecule type" value="Genomic_DNA"/>
</dbReference>
<dbReference type="Proteomes" id="UP000222056">
    <property type="component" value="Unassembled WGS sequence"/>
</dbReference>
<dbReference type="STRING" id="29539.SAMN02745716_0752"/>
<protein>
    <submittedName>
        <fullName evidence="3">Uncharacterized protein</fullName>
    </submittedName>
</protein>
<keyword evidence="2" id="KW-1133">Transmembrane helix</keyword>
<evidence type="ECO:0000256" key="2">
    <source>
        <dbReference type="SAM" id="Phobius"/>
    </source>
</evidence>
<feature type="region of interest" description="Disordered" evidence="1">
    <location>
        <begin position="168"/>
        <end position="188"/>
    </location>
</feature>
<evidence type="ECO:0000313" key="3">
    <source>
        <dbReference type="EMBL" id="SEH11391.1"/>
    </source>
</evidence>
<dbReference type="RefSeq" id="WP_143038568.1">
    <property type="nucleotide sequence ID" value="NZ_FNWJ01000001.1"/>
</dbReference>
<organism evidence="3 4">
    <name type="scientific">Thermoleophilum album</name>
    <dbReference type="NCBI Taxonomy" id="29539"/>
    <lineage>
        <taxon>Bacteria</taxon>
        <taxon>Bacillati</taxon>
        <taxon>Actinomycetota</taxon>
        <taxon>Thermoleophilia</taxon>
        <taxon>Thermoleophilales</taxon>
        <taxon>Thermoleophilaceae</taxon>
        <taxon>Thermoleophilum</taxon>
    </lineage>
</organism>
<keyword evidence="2" id="KW-0472">Membrane</keyword>
<keyword evidence="4" id="KW-1185">Reference proteome</keyword>
<keyword evidence="2" id="KW-0812">Transmembrane</keyword>
<sequence>MRFRDFLRASVLLLAAAATALAVGAMLAISRRDDDLLAALALAWLVLAAVLGTILGARQRPTAGITRLLAGARTTTTLPELEPGTILLNRHWPLALISLGATVAGVWFPQVPAVAAGYALFAALRWRHQARAVQAIEERDGVEFWLERGSPFKPPRLLRLPGLRKIEPQGAEHSPAGRPPHARTRLRRRASWSQLSVFAIERGASHARRAVATP</sequence>
<reference evidence="4" key="1">
    <citation type="submission" date="2016-10" db="EMBL/GenBank/DDBJ databases">
        <authorList>
            <person name="Varghese N."/>
            <person name="Submissions S."/>
        </authorList>
    </citation>
    <scope>NUCLEOTIDE SEQUENCE [LARGE SCALE GENOMIC DNA]</scope>
    <source>
        <strain evidence="4">ATCC 35263</strain>
    </source>
</reference>
<gene>
    <name evidence="3" type="ORF">SAMN02745716_0752</name>
</gene>
<name>A0A1H6FKK4_THEAL</name>
<dbReference type="OrthoDB" id="5242943at2"/>